<reference evidence="1 2" key="1">
    <citation type="submission" date="2018-05" db="EMBL/GenBank/DDBJ databases">
        <title>Marinilabilia rubrum sp. nov., isolated from saltern sediment.</title>
        <authorList>
            <person name="Zhang R."/>
        </authorList>
    </citation>
    <scope>NUCLEOTIDE SEQUENCE [LARGE SCALE GENOMIC DNA]</scope>
    <source>
        <strain evidence="1 2">WTE16</strain>
    </source>
</reference>
<organism evidence="1 2">
    <name type="scientific">Marinilabilia rubra</name>
    <dbReference type="NCBI Taxonomy" id="2162893"/>
    <lineage>
        <taxon>Bacteria</taxon>
        <taxon>Pseudomonadati</taxon>
        <taxon>Bacteroidota</taxon>
        <taxon>Bacteroidia</taxon>
        <taxon>Marinilabiliales</taxon>
        <taxon>Marinilabiliaceae</taxon>
        <taxon>Marinilabilia</taxon>
    </lineage>
</organism>
<comment type="caution">
    <text evidence="1">The sequence shown here is derived from an EMBL/GenBank/DDBJ whole genome shotgun (WGS) entry which is preliminary data.</text>
</comment>
<proteinExistence type="predicted"/>
<name>A0A2U2B530_9BACT</name>
<dbReference type="EMBL" id="QEWP01000018">
    <property type="protein sequence ID" value="PWD98165.1"/>
    <property type="molecule type" value="Genomic_DNA"/>
</dbReference>
<dbReference type="RefSeq" id="WP_109265659.1">
    <property type="nucleotide sequence ID" value="NZ_QEWP01000018.1"/>
</dbReference>
<gene>
    <name evidence="1" type="ORF">DDZ16_16870</name>
</gene>
<evidence type="ECO:0000313" key="2">
    <source>
        <dbReference type="Proteomes" id="UP000244956"/>
    </source>
</evidence>
<dbReference type="AlphaFoldDB" id="A0A2U2B530"/>
<sequence>MKSLGSVILGLVFSLIVLNGCEKDENEKQDNLQPIGIFGQWKLDSRSINGISGLAVECCDYIEFEADNEPDDFKGEFIVFGSGYETTGVFELNTIEHTIHFDYNDTRMSYEYQIFNDLLKFTYIEDDQEIIEDWRKEE</sequence>
<protein>
    <recommendedName>
        <fullName evidence="3">Lipocalin-like domain-containing protein</fullName>
    </recommendedName>
</protein>
<dbReference type="OrthoDB" id="955522at2"/>
<evidence type="ECO:0008006" key="3">
    <source>
        <dbReference type="Google" id="ProtNLM"/>
    </source>
</evidence>
<evidence type="ECO:0000313" key="1">
    <source>
        <dbReference type="EMBL" id="PWD98165.1"/>
    </source>
</evidence>
<keyword evidence="2" id="KW-1185">Reference proteome</keyword>
<dbReference type="Proteomes" id="UP000244956">
    <property type="component" value="Unassembled WGS sequence"/>
</dbReference>
<accession>A0A2U2B530</accession>